<sequence>MAARAYDVAAVSFKGKSALPNFPHLINTLPRPASLDPRDIQFAAAQAALSFRQYSHVTTDVESFRHTRVICMNPPATAATEVATEISMDSPNNMEETKEPNFSVNEEYGKEGASLCRIRTDRVYVDEELQQFDSPNFVLNMAEALLLSPPRMDGYEAADNY</sequence>
<gene>
    <name evidence="1" type="ORF">KI387_029219</name>
</gene>
<dbReference type="PANTHER" id="PTHR31839">
    <property type="entry name" value="DEHYDRATION-RESPONSIVE ELEMENT-BINDING PROTEIN 1D"/>
    <property type="match status" value="1"/>
</dbReference>
<evidence type="ECO:0008006" key="3">
    <source>
        <dbReference type="Google" id="ProtNLM"/>
    </source>
</evidence>
<dbReference type="OMA" id="HTRVICM"/>
<evidence type="ECO:0000313" key="2">
    <source>
        <dbReference type="Proteomes" id="UP000824469"/>
    </source>
</evidence>
<dbReference type="GO" id="GO:0003700">
    <property type="term" value="F:DNA-binding transcription factor activity"/>
    <property type="evidence" value="ECO:0007669"/>
    <property type="project" value="InterPro"/>
</dbReference>
<dbReference type="PANTHER" id="PTHR31839:SF85">
    <property type="entry name" value="AP2_ERF DOMAIN-CONTAINING PROTEIN"/>
    <property type="match status" value="1"/>
</dbReference>
<reference evidence="1 2" key="1">
    <citation type="journal article" date="2021" name="Nat. Plants">
        <title>The Taxus genome provides insights into paclitaxel biosynthesis.</title>
        <authorList>
            <person name="Xiong X."/>
            <person name="Gou J."/>
            <person name="Liao Q."/>
            <person name="Li Y."/>
            <person name="Zhou Q."/>
            <person name="Bi G."/>
            <person name="Li C."/>
            <person name="Du R."/>
            <person name="Wang X."/>
            <person name="Sun T."/>
            <person name="Guo L."/>
            <person name="Liang H."/>
            <person name="Lu P."/>
            <person name="Wu Y."/>
            <person name="Zhang Z."/>
            <person name="Ro D.K."/>
            <person name="Shang Y."/>
            <person name="Huang S."/>
            <person name="Yan J."/>
        </authorList>
    </citation>
    <scope>NUCLEOTIDE SEQUENCE [LARGE SCALE GENOMIC DNA]</scope>
    <source>
        <strain evidence="1">Ta-2019</strain>
    </source>
</reference>
<keyword evidence="2" id="KW-1185">Reference proteome</keyword>
<feature type="non-terminal residue" evidence="1">
    <location>
        <position position="161"/>
    </location>
</feature>
<comment type="caution">
    <text evidence="1">The sequence shown here is derived from an EMBL/GenBank/DDBJ whole genome shotgun (WGS) entry which is preliminary data.</text>
</comment>
<protein>
    <recommendedName>
        <fullName evidence="3">AP2/ERF domain-containing protein</fullName>
    </recommendedName>
</protein>
<name>A0AA38FD98_TAXCH</name>
<organism evidence="1 2">
    <name type="scientific">Taxus chinensis</name>
    <name type="common">Chinese yew</name>
    <name type="synonym">Taxus wallichiana var. chinensis</name>
    <dbReference type="NCBI Taxonomy" id="29808"/>
    <lineage>
        <taxon>Eukaryota</taxon>
        <taxon>Viridiplantae</taxon>
        <taxon>Streptophyta</taxon>
        <taxon>Embryophyta</taxon>
        <taxon>Tracheophyta</taxon>
        <taxon>Spermatophyta</taxon>
        <taxon>Pinopsida</taxon>
        <taxon>Pinidae</taxon>
        <taxon>Conifers II</taxon>
        <taxon>Cupressales</taxon>
        <taxon>Taxaceae</taxon>
        <taxon>Taxus</taxon>
    </lineage>
</organism>
<accession>A0AA38FD98</accession>
<evidence type="ECO:0000313" key="1">
    <source>
        <dbReference type="EMBL" id="KAH9297537.1"/>
    </source>
</evidence>
<proteinExistence type="predicted"/>
<dbReference type="Proteomes" id="UP000824469">
    <property type="component" value="Unassembled WGS sequence"/>
</dbReference>
<dbReference type="AlphaFoldDB" id="A0AA38FD98"/>
<dbReference type="InterPro" id="IPR045277">
    <property type="entry name" value="DRE1A-I"/>
</dbReference>
<dbReference type="EMBL" id="JAHRHJ020000010">
    <property type="protein sequence ID" value="KAH9297537.1"/>
    <property type="molecule type" value="Genomic_DNA"/>
</dbReference>